<dbReference type="eggNOG" id="COG0810">
    <property type="taxonomic scope" value="Bacteria"/>
</dbReference>
<dbReference type="GO" id="GO:0055085">
    <property type="term" value="P:transmembrane transport"/>
    <property type="evidence" value="ECO:0007669"/>
    <property type="project" value="InterPro"/>
</dbReference>
<keyword evidence="4 10" id="KW-1003">Cell membrane</keyword>
<dbReference type="EMBL" id="CP001896">
    <property type="protein sequence ID" value="ADC61822.1"/>
    <property type="molecule type" value="Genomic_DNA"/>
</dbReference>
<feature type="compositionally biased region" description="Low complexity" evidence="11">
    <location>
        <begin position="148"/>
        <end position="160"/>
    </location>
</feature>
<evidence type="ECO:0000256" key="6">
    <source>
        <dbReference type="ARBA" id="ARBA00022692"/>
    </source>
</evidence>
<dbReference type="Gene3D" id="3.30.1150.10">
    <property type="match status" value="1"/>
</dbReference>
<comment type="function">
    <text evidence="10">Interacts with outer membrane receptor proteins that carry out high-affinity binding and energy dependent uptake into the periplasmic space of specific substrates. It could act to transduce energy from the cytoplasmic membrane to specific energy-requiring processes in the outer membrane, resulting in the release into the periplasm of ligands bound by these outer membrane proteins.</text>
</comment>
<evidence type="ECO:0000259" key="12">
    <source>
        <dbReference type="PROSITE" id="PS52015"/>
    </source>
</evidence>
<dbReference type="NCBIfam" id="TIGR01352">
    <property type="entry name" value="tonB_Cterm"/>
    <property type="match status" value="1"/>
</dbReference>
<dbReference type="Proteomes" id="UP000001441">
    <property type="component" value="Chromosome"/>
</dbReference>
<dbReference type="GO" id="GO:0031992">
    <property type="term" value="F:energy transducer activity"/>
    <property type="evidence" value="ECO:0007669"/>
    <property type="project" value="InterPro"/>
</dbReference>
<dbReference type="PRINTS" id="PR01374">
    <property type="entry name" value="TONBPROTEIN"/>
</dbReference>
<evidence type="ECO:0000256" key="5">
    <source>
        <dbReference type="ARBA" id="ARBA00022519"/>
    </source>
</evidence>
<dbReference type="HOGENOM" id="CLU_076057_2_1_6"/>
<dbReference type="InterPro" id="IPR006260">
    <property type="entry name" value="TonB/TolA_C"/>
</dbReference>
<dbReference type="GO" id="GO:0030288">
    <property type="term" value="C:outer membrane-bounded periplasmic space"/>
    <property type="evidence" value="ECO:0007669"/>
    <property type="project" value="InterPro"/>
</dbReference>
<evidence type="ECO:0000313" key="14">
    <source>
        <dbReference type="Proteomes" id="UP000001441"/>
    </source>
</evidence>
<keyword evidence="5 10" id="KW-0997">Cell inner membrane</keyword>
<sequence length="290" mass="29664">MIRAEDPLPNLPLWLATLVALGAEAAMVAGLAHWPARPDPPSAEAPIEVSLVSIAALADSAAAGTVDGPRDPESADSEPVVTPPAESEPAEPEAEPESKPDPPTPRLAQPPDPTPVPVAAAQPKPKTTPKPKPKPPAKAKPPKPKSSPPSRAAPPKVSAKLANLGRAQPSGKSATAGGGSDTGVGGGSASAAKGRAGTGDQSPAAYLNNPAPGYPDAARRQRQEGTVYLRVLVSASGQASQVLIAGSSGVSSLDEAAQRAVRRWRFKPAHQNGRPISAWVRVPVRFKLDR</sequence>
<protein>
    <recommendedName>
        <fullName evidence="10">Protein TonB</fullName>
    </recommendedName>
</protein>
<reference evidence="13 14" key="1">
    <citation type="journal article" date="2011" name="Stand. Genomic Sci.">
        <title>Complete genome sequence of Allochromatium vinosum DSM 180(T).</title>
        <authorList>
            <person name="Weissgerber T."/>
            <person name="Zigann R."/>
            <person name="Bruce D."/>
            <person name="Chang Y.J."/>
            <person name="Detter J.C."/>
            <person name="Han C."/>
            <person name="Hauser L."/>
            <person name="Jeffries C.D."/>
            <person name="Land M."/>
            <person name="Munk A.C."/>
            <person name="Tapia R."/>
            <person name="Dahl C."/>
        </authorList>
    </citation>
    <scope>NUCLEOTIDE SEQUENCE [LARGE SCALE GENOMIC DNA]</scope>
    <source>
        <strain evidence="14">ATCC 17899 / DSM 180 / NBRC 103801 / NCIMB 10441 / D</strain>
    </source>
</reference>
<keyword evidence="7 10" id="KW-0653">Protein transport</keyword>
<evidence type="ECO:0000256" key="10">
    <source>
        <dbReference type="RuleBase" id="RU362123"/>
    </source>
</evidence>
<evidence type="ECO:0000256" key="11">
    <source>
        <dbReference type="SAM" id="MobiDB-lite"/>
    </source>
</evidence>
<keyword evidence="6" id="KW-0812">Transmembrane</keyword>
<gene>
    <name evidence="13" type="ordered locus">Alvin_0876</name>
</gene>
<keyword evidence="14" id="KW-1185">Reference proteome</keyword>
<dbReference type="InterPro" id="IPR037682">
    <property type="entry name" value="TonB_C"/>
</dbReference>
<dbReference type="PANTHER" id="PTHR33446:SF2">
    <property type="entry name" value="PROTEIN TONB"/>
    <property type="match status" value="1"/>
</dbReference>
<keyword evidence="9" id="KW-0472">Membrane</keyword>
<feature type="compositionally biased region" description="Basic residues" evidence="11">
    <location>
        <begin position="127"/>
        <end position="143"/>
    </location>
</feature>
<keyword evidence="8" id="KW-1133">Transmembrane helix</keyword>
<feature type="compositionally biased region" description="Gly residues" evidence="11">
    <location>
        <begin position="176"/>
        <end position="188"/>
    </location>
</feature>
<dbReference type="PROSITE" id="PS52015">
    <property type="entry name" value="TONB_CTD"/>
    <property type="match status" value="1"/>
</dbReference>
<feature type="compositionally biased region" description="Pro residues" evidence="11">
    <location>
        <begin position="101"/>
        <end position="116"/>
    </location>
</feature>
<name>D3RQZ4_ALLVD</name>
<evidence type="ECO:0000256" key="4">
    <source>
        <dbReference type="ARBA" id="ARBA00022475"/>
    </source>
</evidence>
<dbReference type="STRING" id="572477.Alvin_0876"/>
<dbReference type="OrthoDB" id="9792439at2"/>
<feature type="compositionally biased region" description="Low complexity" evidence="11">
    <location>
        <begin position="189"/>
        <end position="199"/>
    </location>
</feature>
<evidence type="ECO:0000256" key="1">
    <source>
        <dbReference type="ARBA" id="ARBA00004383"/>
    </source>
</evidence>
<keyword evidence="10" id="KW-0735">Signal-anchor</keyword>
<comment type="similarity">
    <text evidence="2 10">Belongs to the TonB family.</text>
</comment>
<evidence type="ECO:0000256" key="7">
    <source>
        <dbReference type="ARBA" id="ARBA00022927"/>
    </source>
</evidence>
<evidence type="ECO:0000256" key="9">
    <source>
        <dbReference type="ARBA" id="ARBA00023136"/>
    </source>
</evidence>
<dbReference type="SUPFAM" id="SSF74653">
    <property type="entry name" value="TolA/TonB C-terminal domain"/>
    <property type="match status" value="1"/>
</dbReference>
<organism evidence="13 14">
    <name type="scientific">Allochromatium vinosum (strain ATCC 17899 / DSM 180 / NBRC 103801 / NCIMB 10441 / D)</name>
    <name type="common">Chromatium vinosum</name>
    <dbReference type="NCBI Taxonomy" id="572477"/>
    <lineage>
        <taxon>Bacteria</taxon>
        <taxon>Pseudomonadati</taxon>
        <taxon>Pseudomonadota</taxon>
        <taxon>Gammaproteobacteria</taxon>
        <taxon>Chromatiales</taxon>
        <taxon>Chromatiaceae</taxon>
        <taxon>Allochromatium</taxon>
    </lineage>
</organism>
<accession>D3RQZ4</accession>
<proteinExistence type="inferred from homology"/>
<dbReference type="GO" id="GO:0098797">
    <property type="term" value="C:plasma membrane protein complex"/>
    <property type="evidence" value="ECO:0007669"/>
    <property type="project" value="TreeGrafter"/>
</dbReference>
<evidence type="ECO:0000256" key="8">
    <source>
        <dbReference type="ARBA" id="ARBA00022989"/>
    </source>
</evidence>
<dbReference type="InterPro" id="IPR003538">
    <property type="entry name" value="TonB"/>
</dbReference>
<evidence type="ECO:0000256" key="3">
    <source>
        <dbReference type="ARBA" id="ARBA00022448"/>
    </source>
</evidence>
<dbReference type="GO" id="GO:0015031">
    <property type="term" value="P:protein transport"/>
    <property type="evidence" value="ECO:0007669"/>
    <property type="project" value="UniProtKB-UniRule"/>
</dbReference>
<evidence type="ECO:0000256" key="2">
    <source>
        <dbReference type="ARBA" id="ARBA00006555"/>
    </source>
</evidence>
<evidence type="ECO:0000313" key="13">
    <source>
        <dbReference type="EMBL" id="ADC61822.1"/>
    </source>
</evidence>
<dbReference type="InterPro" id="IPR051045">
    <property type="entry name" value="TonB-dependent_transducer"/>
</dbReference>
<feature type="compositionally biased region" description="Low complexity" evidence="11">
    <location>
        <begin position="77"/>
        <end position="87"/>
    </location>
</feature>
<keyword evidence="3 10" id="KW-0813">Transport</keyword>
<comment type="subcellular location">
    <subcellularLocation>
        <location evidence="1 10">Cell inner membrane</location>
        <topology evidence="1 10">Single-pass membrane protein</topology>
        <orientation evidence="1 10">Periplasmic side</orientation>
    </subcellularLocation>
</comment>
<feature type="region of interest" description="Disordered" evidence="11">
    <location>
        <begin position="61"/>
        <end position="218"/>
    </location>
</feature>
<dbReference type="PANTHER" id="PTHR33446">
    <property type="entry name" value="PROTEIN TONB-RELATED"/>
    <property type="match status" value="1"/>
</dbReference>
<feature type="domain" description="TonB C-terminal" evidence="12">
    <location>
        <begin position="199"/>
        <end position="290"/>
    </location>
</feature>
<dbReference type="Pfam" id="PF03544">
    <property type="entry name" value="TonB_C"/>
    <property type="match status" value="1"/>
</dbReference>
<dbReference type="AlphaFoldDB" id="D3RQZ4"/>
<dbReference type="GO" id="GO:0015891">
    <property type="term" value="P:siderophore transport"/>
    <property type="evidence" value="ECO:0007669"/>
    <property type="project" value="InterPro"/>
</dbReference>
<dbReference type="KEGG" id="alv:Alvin_0876"/>
<dbReference type="RefSeq" id="WP_012970098.1">
    <property type="nucleotide sequence ID" value="NC_013851.1"/>
</dbReference>